<accession>A0A177NF41</accession>
<reference evidence="1 2" key="1">
    <citation type="submission" date="2016-03" db="EMBL/GenBank/DDBJ databases">
        <authorList>
            <person name="Ploux O."/>
        </authorList>
    </citation>
    <scope>NUCLEOTIDE SEQUENCE [LARGE SCALE GENOMIC DNA]</scope>
    <source>
        <strain evidence="1 2">R-45370</strain>
    </source>
</reference>
<dbReference type="AlphaFoldDB" id="A0A177NF41"/>
<comment type="caution">
    <text evidence="1">The sequence shown here is derived from an EMBL/GenBank/DDBJ whole genome shotgun (WGS) entry which is preliminary data.</text>
</comment>
<name>A0A177NF41_9GAMM</name>
<proteinExistence type="predicted"/>
<evidence type="ECO:0008006" key="3">
    <source>
        <dbReference type="Google" id="ProtNLM"/>
    </source>
</evidence>
<dbReference type="Proteomes" id="UP000078476">
    <property type="component" value="Unassembled WGS sequence"/>
</dbReference>
<evidence type="ECO:0000313" key="2">
    <source>
        <dbReference type="Proteomes" id="UP000078476"/>
    </source>
</evidence>
<sequence>MPQDTHPDLPYNRERELQSRLNRFFVKEFDLPEEDYAGSLSLSSLLNLKSVLSDINNTITLKLALGLADWVSEQFKLDDAATKELRRIVLDAKPNSNGFDVWLGYPIAFVAEVKCNIPVNGGNKYGARQRHGIVADINALLNGKRKASMMTKGIPKILAFLDLPEIRAANEHLLKTDLSLLTKLVFLPPGQAPTNLEYVHGVYISIEA</sequence>
<keyword evidence="2" id="KW-1185">Reference proteome</keyword>
<dbReference type="OrthoDB" id="2585787at2"/>
<organism evidence="1 2">
    <name type="scientific">Methylomonas lenta</name>
    <dbReference type="NCBI Taxonomy" id="980561"/>
    <lineage>
        <taxon>Bacteria</taxon>
        <taxon>Pseudomonadati</taxon>
        <taxon>Pseudomonadota</taxon>
        <taxon>Gammaproteobacteria</taxon>
        <taxon>Methylococcales</taxon>
        <taxon>Methylococcaceae</taxon>
        <taxon>Methylomonas</taxon>
    </lineage>
</organism>
<protein>
    <recommendedName>
        <fullName evidence="3">Restriction endonuclease</fullName>
    </recommendedName>
</protein>
<evidence type="ECO:0000313" key="1">
    <source>
        <dbReference type="EMBL" id="OAI16452.1"/>
    </source>
</evidence>
<gene>
    <name evidence="1" type="ORF">A1359_07310</name>
</gene>
<dbReference type="RefSeq" id="WP_066980916.1">
    <property type="nucleotide sequence ID" value="NZ_LUUI01000095.1"/>
</dbReference>
<dbReference type="EMBL" id="LUUI01000095">
    <property type="protein sequence ID" value="OAI16452.1"/>
    <property type="molecule type" value="Genomic_DNA"/>
</dbReference>